<evidence type="ECO:0000313" key="1">
    <source>
        <dbReference type="EMBL" id="KAI3700173.1"/>
    </source>
</evidence>
<name>A0ACB8ZSI4_CICIN</name>
<reference evidence="2" key="1">
    <citation type="journal article" date="2022" name="Mol. Ecol. Resour.">
        <title>The genomes of chicory, endive, great burdock and yacon provide insights into Asteraceae palaeo-polyploidization history and plant inulin production.</title>
        <authorList>
            <person name="Fan W."/>
            <person name="Wang S."/>
            <person name="Wang H."/>
            <person name="Wang A."/>
            <person name="Jiang F."/>
            <person name="Liu H."/>
            <person name="Zhao H."/>
            <person name="Xu D."/>
            <person name="Zhang Y."/>
        </authorList>
    </citation>
    <scope>NUCLEOTIDE SEQUENCE [LARGE SCALE GENOMIC DNA]</scope>
    <source>
        <strain evidence="2">cv. Punajuju</strain>
    </source>
</reference>
<gene>
    <name evidence="1" type="ORF">L2E82_44794</name>
</gene>
<dbReference type="EMBL" id="CM042016">
    <property type="protein sequence ID" value="KAI3700173.1"/>
    <property type="molecule type" value="Genomic_DNA"/>
</dbReference>
<evidence type="ECO:0000313" key="2">
    <source>
        <dbReference type="Proteomes" id="UP001055811"/>
    </source>
</evidence>
<protein>
    <submittedName>
        <fullName evidence="1">Uncharacterized protein</fullName>
    </submittedName>
</protein>
<sequence length="68" mass="7823">MPSPLPSPFLIQVTYTNVLLPLEELEAHQFQLCVSPKFVSAEAERRIDIHVSACRHREDVYCVVKAWN</sequence>
<reference evidence="1 2" key="2">
    <citation type="journal article" date="2022" name="Mol. Ecol. Resour.">
        <title>The genomes of chicory, endive, great burdock and yacon provide insights into Asteraceae paleo-polyploidization history and plant inulin production.</title>
        <authorList>
            <person name="Fan W."/>
            <person name="Wang S."/>
            <person name="Wang H."/>
            <person name="Wang A."/>
            <person name="Jiang F."/>
            <person name="Liu H."/>
            <person name="Zhao H."/>
            <person name="Xu D."/>
            <person name="Zhang Y."/>
        </authorList>
    </citation>
    <scope>NUCLEOTIDE SEQUENCE [LARGE SCALE GENOMIC DNA]</scope>
    <source>
        <strain evidence="2">cv. Punajuju</strain>
        <tissue evidence="1">Leaves</tissue>
    </source>
</reference>
<dbReference type="Proteomes" id="UP001055811">
    <property type="component" value="Linkage Group LG08"/>
</dbReference>
<proteinExistence type="predicted"/>
<comment type="caution">
    <text evidence="1">The sequence shown here is derived from an EMBL/GenBank/DDBJ whole genome shotgun (WGS) entry which is preliminary data.</text>
</comment>
<keyword evidence="2" id="KW-1185">Reference proteome</keyword>
<organism evidence="1 2">
    <name type="scientific">Cichorium intybus</name>
    <name type="common">Chicory</name>
    <dbReference type="NCBI Taxonomy" id="13427"/>
    <lineage>
        <taxon>Eukaryota</taxon>
        <taxon>Viridiplantae</taxon>
        <taxon>Streptophyta</taxon>
        <taxon>Embryophyta</taxon>
        <taxon>Tracheophyta</taxon>
        <taxon>Spermatophyta</taxon>
        <taxon>Magnoliopsida</taxon>
        <taxon>eudicotyledons</taxon>
        <taxon>Gunneridae</taxon>
        <taxon>Pentapetalae</taxon>
        <taxon>asterids</taxon>
        <taxon>campanulids</taxon>
        <taxon>Asterales</taxon>
        <taxon>Asteraceae</taxon>
        <taxon>Cichorioideae</taxon>
        <taxon>Cichorieae</taxon>
        <taxon>Cichoriinae</taxon>
        <taxon>Cichorium</taxon>
    </lineage>
</organism>
<accession>A0ACB8ZSI4</accession>